<evidence type="ECO:0000259" key="4">
    <source>
        <dbReference type="Pfam" id="PF23559"/>
    </source>
</evidence>
<dbReference type="OrthoDB" id="1606388at2759"/>
<dbReference type="Gene3D" id="3.80.10.10">
    <property type="entry name" value="Ribonuclease Inhibitor"/>
    <property type="match status" value="1"/>
</dbReference>
<dbReference type="InterPro" id="IPR032675">
    <property type="entry name" value="LRR_dom_sf"/>
</dbReference>
<dbReference type="Gene3D" id="3.40.50.300">
    <property type="entry name" value="P-loop containing nucleotide triphosphate hydrolases"/>
    <property type="match status" value="1"/>
</dbReference>
<keyword evidence="7" id="KW-1185">Reference proteome</keyword>
<comment type="caution">
    <text evidence="6">The sequence shown here is derived from an EMBL/GenBank/DDBJ whole genome shotgun (WGS) entry which is preliminary data.</text>
</comment>
<dbReference type="GO" id="GO:0098542">
    <property type="term" value="P:defense response to other organism"/>
    <property type="evidence" value="ECO:0007669"/>
    <property type="project" value="TreeGrafter"/>
</dbReference>
<dbReference type="InterPro" id="IPR036388">
    <property type="entry name" value="WH-like_DNA-bd_sf"/>
</dbReference>
<sequence length="963" mass="111389">MLRYPHYHAGNIEWDFLCPEVDFLLSDVIDKFQNVVSSEVFDDDAFINPSIKSKLWDRATDLEISRRDSRKLLKRFFEFMYETKDWDTSSDLDLSKFEEEILRHVYRVEYITSFFLCKREMGKKMIRERSLMVTKMVMSSLPVFFNTLIDQRVLHNEMQKVKLDFKAGLHPSMPTSGLQNVKEDLFGYDDRPLKRTESSWDDDIDISESEAVGFKEEQERLFQEIYHGEQSYISILGRASSGKTSLARNVYKRVVKRGDFKMCVWVTVSPNYNIGDVCAAILLKTESTRKNMYEFSQLGSQPTESLFQRVSKKLGNSGKFIIVLDDVDHHIWSDIEPEMEHLFPIIPGSGSRVVFTTSDAPVAKRTKVIEHNGLSDEGSWALFCFNEGNRTFDARADFLMREIIPKTCTGLPIEVITLASLFMTKRSCFNLYHPHNDSDIEEISSSKFKSLIRCDLQYNMLPPTIRLCYLYMALFPKAFPIPIRRLIRLWIAEGLVIKSDIRSKKTREDVALSYLMKLHTRQMVQVTEKNGRPKTCQIPEVMHEFFCNKAKDIGIFHVHNELNTHSGTSRSPKFDVGRLAGHVDIKNYPTSDTYIQHLRSYISFDTRKRDTPTQKQIGVFLDQLTAKRGFGLLRVLDLEGVYKPLLTAETLRKLFLLTYLGLRWTLLDSLPDSIGGLQYLEALDVKHTNITSLPSSIWKAKNLRHLYMNQVYFDMSINRSFTTRLTKLQTLWGLSIGSNSLVVNWLSKLIELRKLGLTYHPTTAQAIANWVAQLTNLQSLRLRSIDEFGEPSDLKLPNMSKLDNLSDLYLVGVLQVPDSVEDHEFQFPSNLKILTLTGSKLMRNDLQMLGKLNQLNTLRFYGHSYWGDELIFYKNEFPKLVVLKLWMLEKLNKLELQEHALPSVEEIDIRLCHNLKNVNGLEQRSHPLRMTLTNMPADFVQNVKSVVHRNVAVEVQELDFSSI</sequence>
<accession>A0A8K0MMS0</accession>
<organism evidence="6 7">
    <name type="scientific">Rhamnella rubrinervis</name>
    <dbReference type="NCBI Taxonomy" id="2594499"/>
    <lineage>
        <taxon>Eukaryota</taxon>
        <taxon>Viridiplantae</taxon>
        <taxon>Streptophyta</taxon>
        <taxon>Embryophyta</taxon>
        <taxon>Tracheophyta</taxon>
        <taxon>Spermatophyta</taxon>
        <taxon>Magnoliopsida</taxon>
        <taxon>eudicotyledons</taxon>
        <taxon>Gunneridae</taxon>
        <taxon>Pentapetalae</taxon>
        <taxon>rosids</taxon>
        <taxon>fabids</taxon>
        <taxon>Rosales</taxon>
        <taxon>Rhamnaceae</taxon>
        <taxon>rhamnoid group</taxon>
        <taxon>Rhamneae</taxon>
        <taxon>Rhamnella</taxon>
    </lineage>
</organism>
<dbReference type="EMBL" id="VOIH02000003">
    <property type="protein sequence ID" value="KAF3452001.1"/>
    <property type="molecule type" value="Genomic_DNA"/>
</dbReference>
<feature type="domain" description="NB-ARC" evidence="3">
    <location>
        <begin position="217"/>
        <end position="385"/>
    </location>
</feature>
<dbReference type="Proteomes" id="UP000796880">
    <property type="component" value="Unassembled WGS sequence"/>
</dbReference>
<dbReference type="AlphaFoldDB" id="A0A8K0MMS0"/>
<dbReference type="InterPro" id="IPR044974">
    <property type="entry name" value="Disease_R_plants"/>
</dbReference>
<reference evidence="6" key="1">
    <citation type="submission" date="2020-03" db="EMBL/GenBank/DDBJ databases">
        <title>A high-quality chromosome-level genome assembly of a woody plant with both climbing and erect habits, Rhamnella rubrinervis.</title>
        <authorList>
            <person name="Lu Z."/>
            <person name="Yang Y."/>
            <person name="Zhu X."/>
            <person name="Sun Y."/>
        </authorList>
    </citation>
    <scope>NUCLEOTIDE SEQUENCE</scope>
    <source>
        <strain evidence="6">BYM</strain>
        <tissue evidence="6">Leaf</tissue>
    </source>
</reference>
<dbReference type="Pfam" id="PF00931">
    <property type="entry name" value="NB-ARC"/>
    <property type="match status" value="1"/>
</dbReference>
<keyword evidence="2" id="KW-0611">Plant defense</keyword>
<gene>
    <name evidence="6" type="ORF">FNV43_RR08097</name>
</gene>
<evidence type="ECO:0000259" key="5">
    <source>
        <dbReference type="Pfam" id="PF23598"/>
    </source>
</evidence>
<dbReference type="PANTHER" id="PTHR23155">
    <property type="entry name" value="DISEASE RESISTANCE PROTEIN RP"/>
    <property type="match status" value="1"/>
</dbReference>
<proteinExistence type="predicted"/>
<keyword evidence="1" id="KW-0677">Repeat</keyword>
<evidence type="ECO:0000256" key="2">
    <source>
        <dbReference type="ARBA" id="ARBA00022821"/>
    </source>
</evidence>
<dbReference type="InterPro" id="IPR058922">
    <property type="entry name" value="WHD_DRP"/>
</dbReference>
<evidence type="ECO:0000313" key="6">
    <source>
        <dbReference type="EMBL" id="KAF3452001.1"/>
    </source>
</evidence>
<protein>
    <recommendedName>
        <fullName evidence="8">NB-ARC domain-containing protein</fullName>
    </recommendedName>
</protein>
<evidence type="ECO:0000259" key="3">
    <source>
        <dbReference type="Pfam" id="PF00931"/>
    </source>
</evidence>
<dbReference type="GO" id="GO:0043531">
    <property type="term" value="F:ADP binding"/>
    <property type="evidence" value="ECO:0007669"/>
    <property type="project" value="InterPro"/>
</dbReference>
<feature type="domain" description="Disease resistance protein winged helix" evidence="4">
    <location>
        <begin position="474"/>
        <end position="545"/>
    </location>
</feature>
<dbReference type="InterPro" id="IPR055414">
    <property type="entry name" value="LRR_R13L4/SHOC2-like"/>
</dbReference>
<dbReference type="Pfam" id="PF23559">
    <property type="entry name" value="WHD_DRP"/>
    <property type="match status" value="1"/>
</dbReference>
<dbReference type="Gene3D" id="1.10.10.10">
    <property type="entry name" value="Winged helix-like DNA-binding domain superfamily/Winged helix DNA-binding domain"/>
    <property type="match status" value="1"/>
</dbReference>
<name>A0A8K0MMS0_9ROSA</name>
<dbReference type="Pfam" id="PF23598">
    <property type="entry name" value="LRR_14"/>
    <property type="match status" value="1"/>
</dbReference>
<dbReference type="SUPFAM" id="SSF52058">
    <property type="entry name" value="L domain-like"/>
    <property type="match status" value="1"/>
</dbReference>
<evidence type="ECO:0000256" key="1">
    <source>
        <dbReference type="ARBA" id="ARBA00022737"/>
    </source>
</evidence>
<dbReference type="SUPFAM" id="SSF52540">
    <property type="entry name" value="P-loop containing nucleoside triphosphate hydrolases"/>
    <property type="match status" value="1"/>
</dbReference>
<dbReference type="PRINTS" id="PR00364">
    <property type="entry name" value="DISEASERSIST"/>
</dbReference>
<dbReference type="InterPro" id="IPR002182">
    <property type="entry name" value="NB-ARC"/>
</dbReference>
<evidence type="ECO:0008006" key="8">
    <source>
        <dbReference type="Google" id="ProtNLM"/>
    </source>
</evidence>
<feature type="domain" description="Disease resistance R13L4/SHOC-2-like LRR" evidence="5">
    <location>
        <begin position="627"/>
        <end position="952"/>
    </location>
</feature>
<dbReference type="PANTHER" id="PTHR23155:SF955">
    <property type="entry name" value="AAA+ ATPASE DOMAIN-CONTAINING PROTEIN"/>
    <property type="match status" value="1"/>
</dbReference>
<evidence type="ECO:0000313" key="7">
    <source>
        <dbReference type="Proteomes" id="UP000796880"/>
    </source>
</evidence>
<dbReference type="InterPro" id="IPR027417">
    <property type="entry name" value="P-loop_NTPase"/>
</dbReference>